<sequence length="136" mass="16074">MNINDKRFNLINYRLDKAQDTLESAMLMLDNNYLSGTVNRLYYACFYAVIALLSTQRLSSSKHFGVLAIFNREFVAIGRVDRKWGRFYTNLFDSRQEGDYDDFVSFDKERVNNLYLEACQFVINITEITREEMTKM</sequence>
<comment type="caution">
    <text evidence="3">The sequence shown here is derived from an EMBL/GenBank/DDBJ whole genome shotgun (WGS) entry which is preliminary data.</text>
</comment>
<name>A0A2M7JF90_9BACT</name>
<comment type="similarity">
    <text evidence="1">Belongs to the UPF0332 family.</text>
</comment>
<evidence type="ECO:0000259" key="2">
    <source>
        <dbReference type="Pfam" id="PF05168"/>
    </source>
</evidence>
<dbReference type="PANTHER" id="PTHR36565">
    <property type="entry name" value="UPF0332 PROTEIN TM_1000"/>
    <property type="match status" value="1"/>
</dbReference>
<dbReference type="AlphaFoldDB" id="A0A2M7JF90"/>
<accession>A0A2M7JF90</accession>
<gene>
    <name evidence="3" type="ORF">COZ71_00020</name>
</gene>
<evidence type="ECO:0000313" key="4">
    <source>
        <dbReference type="Proteomes" id="UP000229297"/>
    </source>
</evidence>
<evidence type="ECO:0000313" key="3">
    <source>
        <dbReference type="EMBL" id="PIX18061.1"/>
    </source>
</evidence>
<dbReference type="Proteomes" id="UP000229297">
    <property type="component" value="Unassembled WGS sequence"/>
</dbReference>
<proteinExistence type="inferred from homology"/>
<dbReference type="InterPro" id="IPR007842">
    <property type="entry name" value="HEPN_dom"/>
</dbReference>
<reference evidence="4" key="1">
    <citation type="submission" date="2017-09" db="EMBL/GenBank/DDBJ databases">
        <title>Depth-based differentiation of microbial function through sediment-hosted aquifers and enrichment of novel symbionts in the deep terrestrial subsurface.</title>
        <authorList>
            <person name="Probst A.J."/>
            <person name="Ladd B."/>
            <person name="Jarett J.K."/>
            <person name="Geller-Mcgrath D.E."/>
            <person name="Sieber C.M.K."/>
            <person name="Emerson J.B."/>
            <person name="Anantharaman K."/>
            <person name="Thomas B.C."/>
            <person name="Malmstrom R."/>
            <person name="Stieglmeier M."/>
            <person name="Klingl A."/>
            <person name="Woyke T."/>
            <person name="Ryan C.M."/>
            <person name="Banfield J.F."/>
        </authorList>
    </citation>
    <scope>NUCLEOTIDE SEQUENCE [LARGE SCALE GENOMIC DNA]</scope>
</reference>
<dbReference type="InterPro" id="IPR052226">
    <property type="entry name" value="UPF0332_toxin"/>
</dbReference>
<dbReference type="EMBL" id="PFIC01000001">
    <property type="protein sequence ID" value="PIX18061.1"/>
    <property type="molecule type" value="Genomic_DNA"/>
</dbReference>
<organism evidence="3 4">
    <name type="scientific">Candidatus Desantisbacteria bacterium CG_4_8_14_3_um_filter_40_12</name>
    <dbReference type="NCBI Taxonomy" id="1974545"/>
    <lineage>
        <taxon>Bacteria</taxon>
        <taxon>Candidatus Desantisiibacteriota</taxon>
    </lineage>
</organism>
<dbReference type="Gene3D" id="1.20.120.330">
    <property type="entry name" value="Nucleotidyltransferases domain 2"/>
    <property type="match status" value="1"/>
</dbReference>
<dbReference type="Pfam" id="PF05168">
    <property type="entry name" value="HEPN"/>
    <property type="match status" value="1"/>
</dbReference>
<protein>
    <submittedName>
        <fullName evidence="3">Antitoxin</fullName>
    </submittedName>
</protein>
<dbReference type="PANTHER" id="PTHR36565:SF1">
    <property type="entry name" value="UPF0332 PROTEIN TM_1000"/>
    <property type="match status" value="1"/>
</dbReference>
<feature type="domain" description="HEPN" evidence="2">
    <location>
        <begin position="13"/>
        <end position="118"/>
    </location>
</feature>
<evidence type="ECO:0000256" key="1">
    <source>
        <dbReference type="ARBA" id="ARBA00038248"/>
    </source>
</evidence>